<dbReference type="PANTHER" id="PTHR21595">
    <property type="entry name" value="PATRONIN"/>
    <property type="match status" value="1"/>
</dbReference>
<dbReference type="RefSeq" id="XP_044546581.1">
    <property type="nucleotide sequence ID" value="XM_044697425.1"/>
</dbReference>
<proteinExistence type="predicted"/>
<feature type="region of interest" description="Disordered" evidence="1">
    <location>
        <begin position="134"/>
        <end position="180"/>
    </location>
</feature>
<dbReference type="SMART" id="SM01051">
    <property type="entry name" value="CAMSAP_CKK"/>
    <property type="match status" value="1"/>
</dbReference>
<feature type="domain" description="CKK" evidence="2">
    <location>
        <begin position="575"/>
        <end position="740"/>
    </location>
</feature>
<feature type="compositionally biased region" description="Acidic residues" evidence="1">
    <location>
        <begin position="39"/>
        <end position="48"/>
    </location>
</feature>
<reference evidence="3 4" key="1">
    <citation type="journal article" date="2018" name="BMC Genomics">
        <title>The genome of Naegleria lovaniensis, the basis for a comparative approach to unravel pathogenicity factors of the human pathogenic amoeba N. fowleri.</title>
        <authorList>
            <person name="Liechti N."/>
            <person name="Schurch N."/>
            <person name="Bruggmann R."/>
            <person name="Wittwer M."/>
        </authorList>
    </citation>
    <scope>NUCLEOTIDE SEQUENCE [LARGE SCALE GENOMIC DNA]</scope>
    <source>
        <strain evidence="3 4">ATCC 30569</strain>
    </source>
</reference>
<dbReference type="Proteomes" id="UP000816034">
    <property type="component" value="Unassembled WGS sequence"/>
</dbReference>
<dbReference type="InterPro" id="IPR032940">
    <property type="entry name" value="CAMSAP"/>
</dbReference>
<feature type="region of interest" description="Disordered" evidence="1">
    <location>
        <begin position="651"/>
        <end position="679"/>
    </location>
</feature>
<sequence>MSVRTYSLIHQNHQTQNVIEEYSEEEEEEGGYKDLSSGGEEDLEESPEDLLASVTTVIKIPENRSGTAPASGGYAALFQQQKKSSGFSSSSTKATNIYATTKNDLPLLQDSLVSLAAITKTNLPSYPQRYELHEDGSEEELDENDDENLQEEDVDDLAEEEEEVEEQDDDEYNDEDEMEEEGRVIDILANTISTVITNIAGDEEQNNEEETALDELAEVEDTTIEDSEIDEAVIPSPKFIVDTSYCVKNERNQIHGATVETMQLIPTENSVALEVSASSVPENTLTCSIKIEKSEIDDGYTDLEAECNDNKVQQEDPVVTSPTLDRSSVKSPHMSNSTSEPSNLTPIVDEKLLMKSISLFKQYNAGKVSQSTNGHPFKPNISSIKTDEPLRVSKILEIPKPLINLEESISDNDMDKIKKQNHLLRMQLLQQERIIEESKKVLQNRIEQEIEKAKSQALKDFISTTKKKPEPCLVIPKKHVASEEPKPESCSFKSVERVTVKVKELTPREQPTVVKKEVIEIPIDEFENSQDFRKKNEIRNKKFQELRKQKMERIEENKQKRDKTPVVEPKLQENALLKNMKQQNKTNKLLIKNALLHLCLAGEVNKKEREEVFEAMKEYEDTHQLLLLVREVNVPAFRALYAIITNDNSNVGSSTCTTDSHRTESSSRSDSSNSGSDSKGSILVKKVIGKGPKFLTEDQVEVLCRYDSGGKKLSKLASKSFSVTTDVVVLKASANKKTKK</sequence>
<feature type="compositionally biased region" description="Polar residues" evidence="1">
    <location>
        <begin position="320"/>
        <end position="344"/>
    </location>
</feature>
<evidence type="ECO:0000313" key="4">
    <source>
        <dbReference type="Proteomes" id="UP000816034"/>
    </source>
</evidence>
<gene>
    <name evidence="3" type="ORF">C9374_007458</name>
</gene>
<dbReference type="PROSITE" id="PS51508">
    <property type="entry name" value="CKK"/>
    <property type="match status" value="1"/>
</dbReference>
<feature type="region of interest" description="Disordered" evidence="1">
    <location>
        <begin position="15"/>
        <end position="49"/>
    </location>
</feature>
<dbReference type="PANTHER" id="PTHR21595:SF0">
    <property type="entry name" value="PATRONIN"/>
    <property type="match status" value="1"/>
</dbReference>
<dbReference type="GO" id="GO:0008017">
    <property type="term" value="F:microtubule binding"/>
    <property type="evidence" value="ECO:0007669"/>
    <property type="project" value="InterPro"/>
</dbReference>
<dbReference type="Pfam" id="PF08683">
    <property type="entry name" value="CAMSAP_CKK"/>
    <property type="match status" value="1"/>
</dbReference>
<dbReference type="InterPro" id="IPR011033">
    <property type="entry name" value="PRC_barrel-like_sf"/>
</dbReference>
<evidence type="ECO:0000256" key="1">
    <source>
        <dbReference type="SAM" id="MobiDB-lite"/>
    </source>
</evidence>
<dbReference type="AlphaFoldDB" id="A0AA88KLV1"/>
<feature type="compositionally biased region" description="Acidic residues" evidence="1">
    <location>
        <begin position="136"/>
        <end position="180"/>
    </location>
</feature>
<dbReference type="GO" id="GO:0005516">
    <property type="term" value="F:calmodulin binding"/>
    <property type="evidence" value="ECO:0007669"/>
    <property type="project" value="InterPro"/>
</dbReference>
<protein>
    <recommendedName>
        <fullName evidence="2">CKK domain-containing protein</fullName>
    </recommendedName>
</protein>
<dbReference type="SUPFAM" id="SSF50346">
    <property type="entry name" value="PRC-barrel domain"/>
    <property type="match status" value="1"/>
</dbReference>
<comment type="caution">
    <text evidence="3">The sequence shown here is derived from an EMBL/GenBank/DDBJ whole genome shotgun (WGS) entry which is preliminary data.</text>
</comment>
<dbReference type="InterPro" id="IPR014797">
    <property type="entry name" value="CKK_CAMSAP"/>
</dbReference>
<dbReference type="InterPro" id="IPR038209">
    <property type="entry name" value="CKK_dom_sf"/>
</dbReference>
<name>A0AA88KLV1_NAELO</name>
<organism evidence="3 4">
    <name type="scientific">Naegleria lovaniensis</name>
    <name type="common">Amoeba</name>
    <dbReference type="NCBI Taxonomy" id="51637"/>
    <lineage>
        <taxon>Eukaryota</taxon>
        <taxon>Discoba</taxon>
        <taxon>Heterolobosea</taxon>
        <taxon>Tetramitia</taxon>
        <taxon>Eutetramitia</taxon>
        <taxon>Vahlkampfiidae</taxon>
        <taxon>Naegleria</taxon>
    </lineage>
</organism>
<dbReference type="Gene3D" id="3.10.20.360">
    <property type="entry name" value="CKK domain"/>
    <property type="match status" value="1"/>
</dbReference>
<feature type="region of interest" description="Disordered" evidence="1">
    <location>
        <begin position="309"/>
        <end position="344"/>
    </location>
</feature>
<evidence type="ECO:0000259" key="2">
    <source>
        <dbReference type="PROSITE" id="PS51508"/>
    </source>
</evidence>
<evidence type="ECO:0000313" key="3">
    <source>
        <dbReference type="EMBL" id="KAG2379319.1"/>
    </source>
</evidence>
<feature type="compositionally biased region" description="Low complexity" evidence="1">
    <location>
        <begin position="668"/>
        <end position="679"/>
    </location>
</feature>
<accession>A0AA88KLV1</accession>
<dbReference type="EMBL" id="PYSW02000029">
    <property type="protein sequence ID" value="KAG2379319.1"/>
    <property type="molecule type" value="Genomic_DNA"/>
</dbReference>
<dbReference type="GeneID" id="68099912"/>
<keyword evidence="4" id="KW-1185">Reference proteome</keyword>